<feature type="compositionally biased region" description="Polar residues" evidence="1">
    <location>
        <begin position="235"/>
        <end position="244"/>
    </location>
</feature>
<feature type="compositionally biased region" description="Basic and acidic residues" evidence="1">
    <location>
        <begin position="63"/>
        <end position="79"/>
    </location>
</feature>
<feature type="compositionally biased region" description="Low complexity" evidence="1">
    <location>
        <begin position="128"/>
        <end position="151"/>
    </location>
</feature>
<evidence type="ECO:0000313" key="3">
    <source>
        <dbReference type="Proteomes" id="UP000636800"/>
    </source>
</evidence>
<feature type="compositionally biased region" description="Basic and acidic residues" evidence="1">
    <location>
        <begin position="177"/>
        <end position="186"/>
    </location>
</feature>
<evidence type="ECO:0000313" key="2">
    <source>
        <dbReference type="EMBL" id="KAG0480851.1"/>
    </source>
</evidence>
<proteinExistence type="predicted"/>
<organism evidence="2 3">
    <name type="scientific">Vanilla planifolia</name>
    <name type="common">Vanilla</name>
    <dbReference type="NCBI Taxonomy" id="51239"/>
    <lineage>
        <taxon>Eukaryota</taxon>
        <taxon>Viridiplantae</taxon>
        <taxon>Streptophyta</taxon>
        <taxon>Embryophyta</taxon>
        <taxon>Tracheophyta</taxon>
        <taxon>Spermatophyta</taxon>
        <taxon>Magnoliopsida</taxon>
        <taxon>Liliopsida</taxon>
        <taxon>Asparagales</taxon>
        <taxon>Orchidaceae</taxon>
        <taxon>Vanilloideae</taxon>
        <taxon>Vanilleae</taxon>
        <taxon>Vanilla</taxon>
    </lineage>
</organism>
<feature type="compositionally biased region" description="Basic and acidic residues" evidence="1">
    <location>
        <begin position="399"/>
        <end position="409"/>
    </location>
</feature>
<dbReference type="PANTHER" id="PTHR31949:SF6">
    <property type="entry name" value="DUF4005 DOMAIN-CONTAINING PROTEIN"/>
    <property type="match status" value="1"/>
</dbReference>
<dbReference type="EMBL" id="JADCNL010000005">
    <property type="protein sequence ID" value="KAG0480851.1"/>
    <property type="molecule type" value="Genomic_DNA"/>
</dbReference>
<feature type="compositionally biased region" description="Basic and acidic residues" evidence="1">
    <location>
        <begin position="246"/>
        <end position="262"/>
    </location>
</feature>
<accession>A0A835V2M2</accession>
<keyword evidence="3" id="KW-1185">Reference proteome</keyword>
<dbReference type="PANTHER" id="PTHR31949">
    <property type="entry name" value="GASTRIC MUCIN-LIKE PROTEIN"/>
    <property type="match status" value="1"/>
</dbReference>
<feature type="compositionally biased region" description="Low complexity" evidence="1">
    <location>
        <begin position="207"/>
        <end position="228"/>
    </location>
</feature>
<comment type="caution">
    <text evidence="2">The sequence shown here is derived from an EMBL/GenBank/DDBJ whole genome shotgun (WGS) entry which is preliminary data.</text>
</comment>
<feature type="compositionally biased region" description="Low complexity" evidence="1">
    <location>
        <begin position="281"/>
        <end position="298"/>
    </location>
</feature>
<sequence length="457" mass="49390">MSAGRLRFFAPTGAKKERDEELALFRELFKREREKNANLLDSVSAELEPVDGNSAVFKISSSKKGDSVTHENEKNDYDWLKTPPATPLFQSLEMDVGHPNSLNMLVHKELPIIPVSKPSRLSEMVADSKPISTSPSSQSAASIFSPSSSRPESPDPNLTLLTMTPRLGGARNPPLRFVKESDKEVAVKPFQTRRFSSKKDEEKLRPKSPGSLSVASSASSSRPETPISTPKPPSLSLSRTSPIATSKEDSNPIERSARRFNKEAPANQKPGLRSKIEANQRPSSPSSRSVASSSSSRPETPDSNVEPKNKEAPKPLAKPIKKSIKDAPTPPIKQKLDPKPNSRTIAPVVQSRFPTTVPGLPRVAPQKPVPSKVTVSATTTAATRSRPGIPSKQPVNIAKDQRPSVKDAEQTVKVEAGNDKKGGVVIGSSMVEKMLNARKSTAGMVTAKEKASKVRGM</sequence>
<reference evidence="2 3" key="1">
    <citation type="journal article" date="2020" name="Nat. Food">
        <title>A phased Vanilla planifolia genome enables genetic improvement of flavour and production.</title>
        <authorList>
            <person name="Hasing T."/>
            <person name="Tang H."/>
            <person name="Brym M."/>
            <person name="Khazi F."/>
            <person name="Huang T."/>
            <person name="Chambers A.H."/>
        </authorList>
    </citation>
    <scope>NUCLEOTIDE SEQUENCE [LARGE SCALE GENOMIC DNA]</scope>
    <source>
        <tissue evidence="2">Leaf</tissue>
    </source>
</reference>
<protein>
    <submittedName>
        <fullName evidence="2">Uncharacterized protein</fullName>
    </submittedName>
</protein>
<dbReference type="GO" id="GO:0055028">
    <property type="term" value="C:cortical microtubule"/>
    <property type="evidence" value="ECO:0007669"/>
    <property type="project" value="TreeGrafter"/>
</dbReference>
<dbReference type="Proteomes" id="UP000636800">
    <property type="component" value="Chromosome 5"/>
</dbReference>
<gene>
    <name evidence="2" type="ORF">HPP92_011709</name>
</gene>
<feature type="region of interest" description="Disordered" evidence="1">
    <location>
        <begin position="122"/>
        <end position="409"/>
    </location>
</feature>
<feature type="region of interest" description="Disordered" evidence="1">
    <location>
        <begin position="60"/>
        <end position="82"/>
    </location>
</feature>
<dbReference type="OrthoDB" id="302705at2759"/>
<feature type="compositionally biased region" description="Low complexity" evidence="1">
    <location>
        <begin position="369"/>
        <end position="387"/>
    </location>
</feature>
<dbReference type="AlphaFoldDB" id="A0A835V2M2"/>
<evidence type="ECO:0000256" key="1">
    <source>
        <dbReference type="SAM" id="MobiDB-lite"/>
    </source>
</evidence>
<name>A0A835V2M2_VANPL</name>
<dbReference type="GO" id="GO:0043622">
    <property type="term" value="P:cortical microtubule organization"/>
    <property type="evidence" value="ECO:0007669"/>
    <property type="project" value="TreeGrafter"/>
</dbReference>